<accession>A0A914VXJ1</accession>
<reference evidence="3" key="1">
    <citation type="submission" date="2022-11" db="UniProtKB">
        <authorList>
            <consortium name="WormBaseParasite"/>
        </authorList>
    </citation>
    <scope>IDENTIFICATION</scope>
</reference>
<dbReference type="Proteomes" id="UP000887566">
    <property type="component" value="Unplaced"/>
</dbReference>
<protein>
    <submittedName>
        <fullName evidence="3">Uncharacterized protein</fullName>
    </submittedName>
</protein>
<proteinExistence type="predicted"/>
<evidence type="ECO:0000313" key="2">
    <source>
        <dbReference type="Proteomes" id="UP000887566"/>
    </source>
</evidence>
<keyword evidence="2" id="KW-1185">Reference proteome</keyword>
<dbReference type="AlphaFoldDB" id="A0A914VXJ1"/>
<sequence>MAVRSHGLLFCIASHLTELSSSDRFYIRWLLMAVFGNTRASTYLAAERSRLDDMKADLEGQVAALRRAKTKSRSSSIDQDDDDDCSRPEQPTISRKSTGVQTRIEMLKFSKKVCRRSLSRPPPYCNEVNAFRNGRATGNNDPFG</sequence>
<dbReference type="WBParaSite" id="PSAMB.scaffold2714size21684.g18836.t1">
    <property type="protein sequence ID" value="PSAMB.scaffold2714size21684.g18836.t1"/>
    <property type="gene ID" value="PSAMB.scaffold2714size21684.g18836"/>
</dbReference>
<evidence type="ECO:0000256" key="1">
    <source>
        <dbReference type="SAM" id="MobiDB-lite"/>
    </source>
</evidence>
<evidence type="ECO:0000313" key="3">
    <source>
        <dbReference type="WBParaSite" id="PSAMB.scaffold2714size21684.g18836.t1"/>
    </source>
</evidence>
<feature type="region of interest" description="Disordered" evidence="1">
    <location>
        <begin position="66"/>
        <end position="99"/>
    </location>
</feature>
<feature type="region of interest" description="Disordered" evidence="1">
    <location>
        <begin position="125"/>
        <end position="144"/>
    </location>
</feature>
<name>A0A914VXJ1_9BILA</name>
<organism evidence="2 3">
    <name type="scientific">Plectus sambesii</name>
    <dbReference type="NCBI Taxonomy" id="2011161"/>
    <lineage>
        <taxon>Eukaryota</taxon>
        <taxon>Metazoa</taxon>
        <taxon>Ecdysozoa</taxon>
        <taxon>Nematoda</taxon>
        <taxon>Chromadorea</taxon>
        <taxon>Plectida</taxon>
        <taxon>Plectina</taxon>
        <taxon>Plectoidea</taxon>
        <taxon>Plectidae</taxon>
        <taxon>Plectus</taxon>
    </lineage>
</organism>
<feature type="compositionally biased region" description="Polar residues" evidence="1">
    <location>
        <begin position="89"/>
        <end position="99"/>
    </location>
</feature>